<dbReference type="RefSeq" id="XP_033679996.1">
    <property type="nucleotide sequence ID" value="XM_033835847.1"/>
</dbReference>
<evidence type="ECO:0000313" key="2">
    <source>
        <dbReference type="EMBL" id="KAF2244992.1"/>
    </source>
</evidence>
<feature type="compositionally biased region" description="Basic and acidic residues" evidence="1">
    <location>
        <begin position="103"/>
        <end position="122"/>
    </location>
</feature>
<keyword evidence="3" id="KW-1185">Reference proteome</keyword>
<proteinExistence type="predicted"/>
<feature type="non-terminal residue" evidence="2">
    <location>
        <position position="1"/>
    </location>
</feature>
<evidence type="ECO:0000313" key="3">
    <source>
        <dbReference type="Proteomes" id="UP000800094"/>
    </source>
</evidence>
<dbReference type="EMBL" id="ML987202">
    <property type="protein sequence ID" value="KAF2244992.1"/>
    <property type="molecule type" value="Genomic_DNA"/>
</dbReference>
<reference evidence="2" key="1">
    <citation type="journal article" date="2020" name="Stud. Mycol.">
        <title>101 Dothideomycetes genomes: a test case for predicting lifestyles and emergence of pathogens.</title>
        <authorList>
            <person name="Haridas S."/>
            <person name="Albert R."/>
            <person name="Binder M."/>
            <person name="Bloem J."/>
            <person name="Labutti K."/>
            <person name="Salamov A."/>
            <person name="Andreopoulos B."/>
            <person name="Baker S."/>
            <person name="Barry K."/>
            <person name="Bills G."/>
            <person name="Bluhm B."/>
            <person name="Cannon C."/>
            <person name="Castanera R."/>
            <person name="Culley D."/>
            <person name="Daum C."/>
            <person name="Ezra D."/>
            <person name="Gonzalez J."/>
            <person name="Henrissat B."/>
            <person name="Kuo A."/>
            <person name="Liang C."/>
            <person name="Lipzen A."/>
            <person name="Lutzoni F."/>
            <person name="Magnuson J."/>
            <person name="Mondo S."/>
            <person name="Nolan M."/>
            <person name="Ohm R."/>
            <person name="Pangilinan J."/>
            <person name="Park H.-J."/>
            <person name="Ramirez L."/>
            <person name="Alfaro M."/>
            <person name="Sun H."/>
            <person name="Tritt A."/>
            <person name="Yoshinaga Y."/>
            <person name="Zwiers L.-H."/>
            <person name="Turgeon B."/>
            <person name="Goodwin S."/>
            <person name="Spatafora J."/>
            <person name="Crous P."/>
            <person name="Grigoriev I."/>
        </authorList>
    </citation>
    <scope>NUCLEOTIDE SEQUENCE</scope>
    <source>
        <strain evidence="2">CBS 122368</strain>
    </source>
</reference>
<accession>A0A6A6I4W0</accession>
<organism evidence="2 3">
    <name type="scientific">Trematosphaeria pertusa</name>
    <dbReference type="NCBI Taxonomy" id="390896"/>
    <lineage>
        <taxon>Eukaryota</taxon>
        <taxon>Fungi</taxon>
        <taxon>Dikarya</taxon>
        <taxon>Ascomycota</taxon>
        <taxon>Pezizomycotina</taxon>
        <taxon>Dothideomycetes</taxon>
        <taxon>Pleosporomycetidae</taxon>
        <taxon>Pleosporales</taxon>
        <taxon>Massarineae</taxon>
        <taxon>Trematosphaeriaceae</taxon>
        <taxon>Trematosphaeria</taxon>
    </lineage>
</organism>
<protein>
    <submittedName>
        <fullName evidence="2">Uncharacterized protein</fullName>
    </submittedName>
</protein>
<name>A0A6A6I4W0_9PLEO</name>
<evidence type="ECO:0000256" key="1">
    <source>
        <dbReference type="SAM" id="MobiDB-lite"/>
    </source>
</evidence>
<feature type="region of interest" description="Disordered" evidence="1">
    <location>
        <begin position="103"/>
        <end position="128"/>
    </location>
</feature>
<dbReference type="Proteomes" id="UP000800094">
    <property type="component" value="Unassembled WGS sequence"/>
</dbReference>
<gene>
    <name evidence="2" type="ORF">BU26DRAFT_608467</name>
</gene>
<sequence>SRQPAAPPAADTPLVSKADNSLHRLQSRQLSAPPAEPIILCTASRADNPLPCQQPIPPLFRKPTILCSASSQYPYLSNEKAYPDKPGLPLRLNAWIKAYEREETLQETGEDSKPIRVEEDKRATRKRR</sequence>
<dbReference type="GeneID" id="54589177"/>
<dbReference type="AlphaFoldDB" id="A0A6A6I4W0"/>